<dbReference type="Proteomes" id="UP001597237">
    <property type="component" value="Unassembled WGS sequence"/>
</dbReference>
<evidence type="ECO:0000256" key="1">
    <source>
        <dbReference type="SAM" id="Phobius"/>
    </source>
</evidence>
<protein>
    <recommendedName>
        <fullName evidence="2">DUF7847 domain-containing protein</fullName>
    </recommendedName>
</protein>
<feature type="transmembrane region" description="Helical" evidence="1">
    <location>
        <begin position="67"/>
        <end position="93"/>
    </location>
</feature>
<dbReference type="RefSeq" id="WP_377282290.1">
    <property type="nucleotide sequence ID" value="NZ_JBHRSI010000006.1"/>
</dbReference>
<keyword evidence="1" id="KW-1133">Transmembrane helix</keyword>
<dbReference type="Pfam" id="PF25231">
    <property type="entry name" value="DUF7847"/>
    <property type="match status" value="1"/>
</dbReference>
<proteinExistence type="predicted"/>
<organism evidence="3 4">
    <name type="scientific">Phenylobacterium terrae</name>
    <dbReference type="NCBI Taxonomy" id="2665495"/>
    <lineage>
        <taxon>Bacteria</taxon>
        <taxon>Pseudomonadati</taxon>
        <taxon>Pseudomonadota</taxon>
        <taxon>Alphaproteobacteria</taxon>
        <taxon>Caulobacterales</taxon>
        <taxon>Caulobacteraceae</taxon>
        <taxon>Phenylobacterium</taxon>
    </lineage>
</organism>
<evidence type="ECO:0000313" key="3">
    <source>
        <dbReference type="EMBL" id="MFD1782616.1"/>
    </source>
</evidence>
<keyword evidence="1" id="KW-0472">Membrane</keyword>
<accession>A0ABW4MY77</accession>
<comment type="caution">
    <text evidence="3">The sequence shown here is derived from an EMBL/GenBank/DDBJ whole genome shotgun (WGS) entry which is preliminary data.</text>
</comment>
<dbReference type="EMBL" id="JBHUEY010000001">
    <property type="protein sequence ID" value="MFD1782616.1"/>
    <property type="molecule type" value="Genomic_DNA"/>
</dbReference>
<keyword evidence="4" id="KW-1185">Reference proteome</keyword>
<evidence type="ECO:0000259" key="2">
    <source>
        <dbReference type="Pfam" id="PF25231"/>
    </source>
</evidence>
<feature type="domain" description="DUF7847" evidence="2">
    <location>
        <begin position="63"/>
        <end position="235"/>
    </location>
</feature>
<feature type="transmembrane region" description="Helical" evidence="1">
    <location>
        <begin position="176"/>
        <end position="196"/>
    </location>
</feature>
<dbReference type="InterPro" id="IPR057169">
    <property type="entry name" value="DUF7847"/>
</dbReference>
<feature type="transmembrane region" description="Helical" evidence="1">
    <location>
        <begin position="216"/>
        <end position="239"/>
    </location>
</feature>
<sequence>MTAIAAEAPKLDIAKVIGATFGVLGRNFVSFAGLTVLMVGVPTGILSLGLLQLVADPADIDFGLADFGLFVIGALVSVITGAVLQGALVYGTVRDLNGARATFAECLAMGLRNFLPVILLSILMGLGLMVGFLLLIVPGVMLLVAWCVAVPVRVSEQTGLIEAFGRSAELTRGNRWRIFGLMLLFLVLTWVVGALLTPLSLAAMTAGPQGMLLSQMINSTVSGVINALIGATGASVIYVELKRLKEGLAPDALAALFD</sequence>
<reference evidence="4" key="1">
    <citation type="journal article" date="2019" name="Int. J. Syst. Evol. Microbiol.">
        <title>The Global Catalogue of Microorganisms (GCM) 10K type strain sequencing project: providing services to taxonomists for standard genome sequencing and annotation.</title>
        <authorList>
            <consortium name="The Broad Institute Genomics Platform"/>
            <consortium name="The Broad Institute Genome Sequencing Center for Infectious Disease"/>
            <person name="Wu L."/>
            <person name="Ma J."/>
        </authorList>
    </citation>
    <scope>NUCLEOTIDE SEQUENCE [LARGE SCALE GENOMIC DNA]</scope>
    <source>
        <strain evidence="4">DFY28</strain>
    </source>
</reference>
<keyword evidence="1" id="KW-0812">Transmembrane</keyword>
<gene>
    <name evidence="3" type="ORF">ACFSC0_04355</name>
</gene>
<evidence type="ECO:0000313" key="4">
    <source>
        <dbReference type="Proteomes" id="UP001597237"/>
    </source>
</evidence>
<name>A0ABW4MY77_9CAUL</name>
<feature type="transmembrane region" description="Helical" evidence="1">
    <location>
        <begin position="31"/>
        <end position="55"/>
    </location>
</feature>